<accession>A0A5C6C0G0</accession>
<comment type="caution">
    <text evidence="2">The sequence shown here is derived from an EMBL/GenBank/DDBJ whole genome shotgun (WGS) entry which is preliminary data.</text>
</comment>
<organism evidence="2 3">
    <name type="scientific">Bythopirellula polymerisocia</name>
    <dbReference type="NCBI Taxonomy" id="2528003"/>
    <lineage>
        <taxon>Bacteria</taxon>
        <taxon>Pseudomonadati</taxon>
        <taxon>Planctomycetota</taxon>
        <taxon>Planctomycetia</taxon>
        <taxon>Pirellulales</taxon>
        <taxon>Lacipirellulaceae</taxon>
        <taxon>Bythopirellula</taxon>
    </lineage>
</organism>
<keyword evidence="3" id="KW-1185">Reference proteome</keyword>
<keyword evidence="1" id="KW-1133">Transmembrane helix</keyword>
<name>A0A5C6C0G0_9BACT</name>
<evidence type="ECO:0000313" key="3">
    <source>
        <dbReference type="Proteomes" id="UP000318437"/>
    </source>
</evidence>
<keyword evidence="1" id="KW-0812">Transmembrane</keyword>
<sequence length="153" mass="17393">MRCVFHHFCRVDFFLTFGFGLTWLLLLPTIGCSDGRPDRLAVSGQVLIDGEPLTHGFIRFVPEVGRQAAARLDEEGRFTLSTYEKHDGVTPGIFKIEVDGSEEISAKKRKWHAPKKYFRYSTSDLTQSITEPTDSLVINLTWDGGEPFVERLR</sequence>
<gene>
    <name evidence="2" type="ORF">Pla144_51140</name>
</gene>
<dbReference type="Proteomes" id="UP000318437">
    <property type="component" value="Unassembled WGS sequence"/>
</dbReference>
<feature type="transmembrane region" description="Helical" evidence="1">
    <location>
        <begin position="12"/>
        <end position="31"/>
    </location>
</feature>
<keyword evidence="1" id="KW-0472">Membrane</keyword>
<protein>
    <recommendedName>
        <fullName evidence="4">Carboxypeptidase regulatory-like domain-containing protein</fullName>
    </recommendedName>
</protein>
<evidence type="ECO:0000256" key="1">
    <source>
        <dbReference type="SAM" id="Phobius"/>
    </source>
</evidence>
<dbReference type="EMBL" id="SJPS01000022">
    <property type="protein sequence ID" value="TWU17592.1"/>
    <property type="molecule type" value="Genomic_DNA"/>
</dbReference>
<evidence type="ECO:0008006" key="4">
    <source>
        <dbReference type="Google" id="ProtNLM"/>
    </source>
</evidence>
<evidence type="ECO:0000313" key="2">
    <source>
        <dbReference type="EMBL" id="TWU17592.1"/>
    </source>
</evidence>
<proteinExistence type="predicted"/>
<reference evidence="2 3" key="1">
    <citation type="submission" date="2019-02" db="EMBL/GenBank/DDBJ databases">
        <title>Deep-cultivation of Planctomycetes and their phenomic and genomic characterization uncovers novel biology.</title>
        <authorList>
            <person name="Wiegand S."/>
            <person name="Jogler M."/>
            <person name="Boedeker C."/>
            <person name="Pinto D."/>
            <person name="Vollmers J."/>
            <person name="Rivas-Marin E."/>
            <person name="Kohn T."/>
            <person name="Peeters S.H."/>
            <person name="Heuer A."/>
            <person name="Rast P."/>
            <person name="Oberbeckmann S."/>
            <person name="Bunk B."/>
            <person name="Jeske O."/>
            <person name="Meyerdierks A."/>
            <person name="Storesund J.E."/>
            <person name="Kallscheuer N."/>
            <person name="Luecker S."/>
            <person name="Lage O.M."/>
            <person name="Pohl T."/>
            <person name="Merkel B.J."/>
            <person name="Hornburger P."/>
            <person name="Mueller R.-W."/>
            <person name="Bruemmer F."/>
            <person name="Labrenz M."/>
            <person name="Spormann A.M."/>
            <person name="Op Den Camp H."/>
            <person name="Overmann J."/>
            <person name="Amann R."/>
            <person name="Jetten M.S.M."/>
            <person name="Mascher T."/>
            <person name="Medema M.H."/>
            <person name="Devos D.P."/>
            <person name="Kaster A.-K."/>
            <person name="Ovreas L."/>
            <person name="Rohde M."/>
            <person name="Galperin M.Y."/>
            <person name="Jogler C."/>
        </authorList>
    </citation>
    <scope>NUCLEOTIDE SEQUENCE [LARGE SCALE GENOMIC DNA]</scope>
    <source>
        <strain evidence="2 3">Pla144</strain>
    </source>
</reference>
<dbReference type="AlphaFoldDB" id="A0A5C6C0G0"/>